<evidence type="ECO:0000256" key="1">
    <source>
        <dbReference type="SAM" id="MobiDB-lite"/>
    </source>
</evidence>
<sequence>MSYGRRPRGPIGGVKGIRRVEGADAVPRIHAPERVSGVAAIEAREAGRRSFSEALERVERGLHSGEPLPAPAQRRALPAAPRREDEEEAMTAPEPLPESFIGLLWWKVKGRLP</sequence>
<feature type="region of interest" description="Disordered" evidence="1">
    <location>
        <begin position="61"/>
        <end position="93"/>
    </location>
</feature>
<organism evidence="2 3">
    <name type="scientific">Pyxidicoccus parkwayensis</name>
    <dbReference type="NCBI Taxonomy" id="2813578"/>
    <lineage>
        <taxon>Bacteria</taxon>
        <taxon>Pseudomonadati</taxon>
        <taxon>Myxococcota</taxon>
        <taxon>Myxococcia</taxon>
        <taxon>Myxococcales</taxon>
        <taxon>Cystobacterineae</taxon>
        <taxon>Myxococcaceae</taxon>
        <taxon>Pyxidicoccus</taxon>
    </lineage>
</organism>
<name>A0ABX7NZD5_9BACT</name>
<dbReference type="EMBL" id="CP071090">
    <property type="protein sequence ID" value="QSQ24209.1"/>
    <property type="molecule type" value="Genomic_DNA"/>
</dbReference>
<proteinExistence type="predicted"/>
<accession>A0ABX7NZD5</accession>
<dbReference type="Proteomes" id="UP000662747">
    <property type="component" value="Chromosome"/>
</dbReference>
<reference evidence="2 3" key="1">
    <citation type="submission" date="2021-02" db="EMBL/GenBank/DDBJ databases">
        <title>De Novo genome assembly of isolated myxobacteria.</title>
        <authorList>
            <person name="Stevens D.C."/>
        </authorList>
    </citation>
    <scope>NUCLEOTIDE SEQUENCE [LARGE SCALE GENOMIC DNA]</scope>
    <source>
        <strain evidence="3">SCPEA02</strain>
    </source>
</reference>
<evidence type="ECO:0000313" key="3">
    <source>
        <dbReference type="Proteomes" id="UP000662747"/>
    </source>
</evidence>
<protein>
    <submittedName>
        <fullName evidence="2">Uncharacterized protein</fullName>
    </submittedName>
</protein>
<keyword evidence="3" id="KW-1185">Reference proteome</keyword>
<evidence type="ECO:0000313" key="2">
    <source>
        <dbReference type="EMBL" id="QSQ24209.1"/>
    </source>
</evidence>
<feature type="compositionally biased region" description="Low complexity" evidence="1">
    <location>
        <begin position="71"/>
        <end position="80"/>
    </location>
</feature>
<gene>
    <name evidence="2" type="ORF">JY651_04355</name>
</gene>
<dbReference type="RefSeq" id="WP_206725775.1">
    <property type="nucleotide sequence ID" value="NZ_CP071090.1"/>
</dbReference>